<name>A0A7W8DXN0_9BRAD</name>
<protein>
    <submittedName>
        <fullName evidence="1">Uncharacterized protein</fullName>
    </submittedName>
</protein>
<reference evidence="1 2" key="1">
    <citation type="submission" date="2020-08" db="EMBL/GenBank/DDBJ databases">
        <title>Genomic Encyclopedia of Type Strains, Phase IV (KMG-IV): sequencing the most valuable type-strain genomes for metagenomic binning, comparative biology and taxonomic classification.</title>
        <authorList>
            <person name="Goeker M."/>
        </authorList>
    </citation>
    <scope>NUCLEOTIDE SEQUENCE [LARGE SCALE GENOMIC DNA]</scope>
    <source>
        <strain evidence="1 2">DSM 12706</strain>
    </source>
</reference>
<keyword evidence="2" id="KW-1185">Reference proteome</keyword>
<evidence type="ECO:0000313" key="1">
    <source>
        <dbReference type="EMBL" id="MBB5045920.1"/>
    </source>
</evidence>
<dbReference type="RefSeq" id="WP_184254225.1">
    <property type="nucleotide sequence ID" value="NZ_JACHIH010000002.1"/>
</dbReference>
<sequence length="79" mass="8845">MKTPAELLSDIAEAIDAMEDEYCAIFQLSSLLLNVKIEAVSGDAVDGFQRVLFSMVDHARAIRTRHEQASEIVRKLRNP</sequence>
<proteinExistence type="predicted"/>
<comment type="caution">
    <text evidence="1">The sequence shown here is derived from an EMBL/GenBank/DDBJ whole genome shotgun (WGS) entry which is preliminary data.</text>
</comment>
<dbReference type="AlphaFoldDB" id="A0A7W8DXN0"/>
<evidence type="ECO:0000313" key="2">
    <source>
        <dbReference type="Proteomes" id="UP000542353"/>
    </source>
</evidence>
<organism evidence="1 2">
    <name type="scientific">Rhodopseudomonas rhenobacensis</name>
    <dbReference type="NCBI Taxonomy" id="87461"/>
    <lineage>
        <taxon>Bacteria</taxon>
        <taxon>Pseudomonadati</taxon>
        <taxon>Pseudomonadota</taxon>
        <taxon>Alphaproteobacteria</taxon>
        <taxon>Hyphomicrobiales</taxon>
        <taxon>Nitrobacteraceae</taxon>
        <taxon>Rhodopseudomonas</taxon>
    </lineage>
</organism>
<dbReference type="Proteomes" id="UP000542353">
    <property type="component" value="Unassembled WGS sequence"/>
</dbReference>
<gene>
    <name evidence="1" type="ORF">HNR60_000655</name>
</gene>
<accession>A0A7W8DXN0</accession>
<dbReference type="EMBL" id="JACHIH010000002">
    <property type="protein sequence ID" value="MBB5045920.1"/>
    <property type="molecule type" value="Genomic_DNA"/>
</dbReference>